<dbReference type="EMBL" id="JBJUIK010000014">
    <property type="protein sequence ID" value="KAL3503936.1"/>
    <property type="molecule type" value="Genomic_DNA"/>
</dbReference>
<evidence type="ECO:0008006" key="3">
    <source>
        <dbReference type="Google" id="ProtNLM"/>
    </source>
</evidence>
<keyword evidence="2" id="KW-1185">Reference proteome</keyword>
<evidence type="ECO:0000313" key="2">
    <source>
        <dbReference type="Proteomes" id="UP001630127"/>
    </source>
</evidence>
<dbReference type="AlphaFoldDB" id="A0ABD2YB73"/>
<sequence>MVNKAVDEWLEYKEVKCCHKTWERSAETILLEDHGSNEALGQNCIKINVGCVTNKNKLKSGKSLAIFSNTGILASLWTEGRHYSWDSDLLDAEIIRKALILAKDKGWNRVVIQSSNLD</sequence>
<evidence type="ECO:0000313" key="1">
    <source>
        <dbReference type="EMBL" id="KAL3503936.1"/>
    </source>
</evidence>
<accession>A0ABD2YB73</accession>
<dbReference type="Proteomes" id="UP001630127">
    <property type="component" value="Unassembled WGS sequence"/>
</dbReference>
<reference evidence="1 2" key="1">
    <citation type="submission" date="2024-11" db="EMBL/GenBank/DDBJ databases">
        <title>A near-complete genome assembly of Cinchona calisaya.</title>
        <authorList>
            <person name="Lian D.C."/>
            <person name="Zhao X.W."/>
            <person name="Wei L."/>
        </authorList>
    </citation>
    <scope>NUCLEOTIDE SEQUENCE [LARGE SCALE GENOMIC DNA]</scope>
    <source>
        <tissue evidence="1">Nenye</tissue>
    </source>
</reference>
<organism evidence="1 2">
    <name type="scientific">Cinchona calisaya</name>
    <dbReference type="NCBI Taxonomy" id="153742"/>
    <lineage>
        <taxon>Eukaryota</taxon>
        <taxon>Viridiplantae</taxon>
        <taxon>Streptophyta</taxon>
        <taxon>Embryophyta</taxon>
        <taxon>Tracheophyta</taxon>
        <taxon>Spermatophyta</taxon>
        <taxon>Magnoliopsida</taxon>
        <taxon>eudicotyledons</taxon>
        <taxon>Gunneridae</taxon>
        <taxon>Pentapetalae</taxon>
        <taxon>asterids</taxon>
        <taxon>lamiids</taxon>
        <taxon>Gentianales</taxon>
        <taxon>Rubiaceae</taxon>
        <taxon>Cinchonoideae</taxon>
        <taxon>Cinchoneae</taxon>
        <taxon>Cinchona</taxon>
    </lineage>
</organism>
<proteinExistence type="predicted"/>
<gene>
    <name evidence="1" type="ORF">ACH5RR_033777</name>
</gene>
<protein>
    <recommendedName>
        <fullName evidence="3">RNase H type-1 domain-containing protein</fullName>
    </recommendedName>
</protein>
<name>A0ABD2YB73_9GENT</name>
<comment type="caution">
    <text evidence="1">The sequence shown here is derived from an EMBL/GenBank/DDBJ whole genome shotgun (WGS) entry which is preliminary data.</text>
</comment>